<protein>
    <submittedName>
        <fullName evidence="1">Penicillin-insensitive murein endopeptidase</fullName>
    </submittedName>
</protein>
<evidence type="ECO:0000313" key="2">
    <source>
        <dbReference type="Proteomes" id="UP000676649"/>
    </source>
</evidence>
<dbReference type="AlphaFoldDB" id="A0A975MRD7"/>
<sequence length="194" mass="21429">MLFSVVANAAEESICFGSQDNGSLENGWQLPAIGKNYSANSDIGVIIGRNYVHSMVYKVVIYAYAKLETQALSKGYVYGESGYKEGGKFRPHKTHQNGLSVDFVVPIVDSEGISVKLPTSILNKFGYDIEFVGAGEYKGLKIDYDAMASHLWALKALAENNGVKIRRVIFDNEPHRSPHQNPIYNVSFVNPAYT</sequence>
<dbReference type="KEGG" id="mpad:KEF85_14280"/>
<dbReference type="EMBL" id="CP073754">
    <property type="protein sequence ID" value="QWF72586.1"/>
    <property type="molecule type" value="Genomic_DNA"/>
</dbReference>
<name>A0A975MRD7_9GAMM</name>
<dbReference type="InterPro" id="IPR009045">
    <property type="entry name" value="Zn_M74/Hedgehog-like"/>
</dbReference>
<accession>A0A975MRD7</accession>
<dbReference type="Gene3D" id="3.30.1380.10">
    <property type="match status" value="1"/>
</dbReference>
<dbReference type="Proteomes" id="UP000676649">
    <property type="component" value="Chromosome"/>
</dbReference>
<organism evidence="1 2">
    <name type="scientific">Methylomonas paludis</name>
    <dbReference type="NCBI Taxonomy" id="1173101"/>
    <lineage>
        <taxon>Bacteria</taxon>
        <taxon>Pseudomonadati</taxon>
        <taxon>Pseudomonadota</taxon>
        <taxon>Gammaproteobacteria</taxon>
        <taxon>Methylococcales</taxon>
        <taxon>Methylococcaceae</taxon>
        <taxon>Methylomonas</taxon>
    </lineage>
</organism>
<gene>
    <name evidence="1" type="ORF">KEF85_14280</name>
</gene>
<evidence type="ECO:0000313" key="1">
    <source>
        <dbReference type="EMBL" id="QWF72586.1"/>
    </source>
</evidence>
<keyword evidence="2" id="KW-1185">Reference proteome</keyword>
<dbReference type="SUPFAM" id="SSF55166">
    <property type="entry name" value="Hedgehog/DD-peptidase"/>
    <property type="match status" value="1"/>
</dbReference>
<proteinExistence type="predicted"/>
<reference evidence="1" key="1">
    <citation type="submission" date="2021-04" db="EMBL/GenBank/DDBJ databases">
        <title>Draft genome sequence data of methanotrophic Methylovulum sp. strain S1L and Methylomonas sp. strain S2AM isolated from boreal lake water columns.</title>
        <authorList>
            <person name="Rissanen A.J."/>
            <person name="Mangayil R."/>
            <person name="Svenning M.M."/>
            <person name="Khanongnuch R."/>
        </authorList>
    </citation>
    <scope>NUCLEOTIDE SEQUENCE</scope>
    <source>
        <strain evidence="1">S2AM</strain>
    </source>
</reference>